<evidence type="ECO:0000313" key="8">
    <source>
        <dbReference type="Proteomes" id="UP000835052"/>
    </source>
</evidence>
<keyword evidence="3" id="KW-0156">Chromatin regulator</keyword>
<accession>A0A8S1HTK8</accession>
<evidence type="ECO:0000256" key="3">
    <source>
        <dbReference type="ARBA" id="ARBA00022853"/>
    </source>
</evidence>
<keyword evidence="4" id="KW-0805">Transcription regulation</keyword>
<comment type="caution">
    <text evidence="7">The sequence shown here is derived from an EMBL/GenBank/DDBJ whole genome shotgun (WGS) entry which is preliminary data.</text>
</comment>
<dbReference type="GO" id="GO:0006325">
    <property type="term" value="P:chromatin organization"/>
    <property type="evidence" value="ECO:0007669"/>
    <property type="project" value="UniProtKB-KW"/>
</dbReference>
<keyword evidence="6" id="KW-0539">Nucleus</keyword>
<dbReference type="EMBL" id="CAJGYM010000132">
    <property type="protein sequence ID" value="CAD6198608.1"/>
    <property type="molecule type" value="Genomic_DNA"/>
</dbReference>
<dbReference type="OrthoDB" id="5595141at2759"/>
<dbReference type="GO" id="GO:0006357">
    <property type="term" value="P:regulation of transcription by RNA polymerase II"/>
    <property type="evidence" value="ECO:0007669"/>
    <property type="project" value="TreeGrafter"/>
</dbReference>
<sequence>MRVSTKKNEEDIRRELFGPLQVSSTSLYNPGLPDSPGWCELSELRLMMLIIKYKPAGAARHFNVMAIVDFMSHIYDTEPAEVEMFLNDEDRISFRRQQRAVQKESARKEKTIRRVIYSPKYTIRPTAKQVRDKVAELYDMRVVERNESLPDGFDTLVDFFLPFGDYSEMIRNKEDSNTAPATKRRRVATPDV</sequence>
<dbReference type="PANTHER" id="PTHR13581">
    <property type="entry name" value="MRG-BINDING PROTEIN"/>
    <property type="match status" value="1"/>
</dbReference>
<evidence type="ECO:0000256" key="5">
    <source>
        <dbReference type="ARBA" id="ARBA00023163"/>
    </source>
</evidence>
<keyword evidence="8" id="KW-1185">Reference proteome</keyword>
<dbReference type="GO" id="GO:0005634">
    <property type="term" value="C:nucleus"/>
    <property type="evidence" value="ECO:0007669"/>
    <property type="project" value="UniProtKB-SubCell"/>
</dbReference>
<reference evidence="7" key="1">
    <citation type="submission" date="2020-10" db="EMBL/GenBank/DDBJ databases">
        <authorList>
            <person name="Kikuchi T."/>
        </authorList>
    </citation>
    <scope>NUCLEOTIDE SEQUENCE</scope>
    <source>
        <strain evidence="7">NKZ352</strain>
    </source>
</reference>
<keyword evidence="5" id="KW-0804">Transcription</keyword>
<dbReference type="InterPro" id="IPR012423">
    <property type="entry name" value="Eaf7/MRGBP"/>
</dbReference>
<protein>
    <submittedName>
        <fullName evidence="7">Uncharacterized protein</fullName>
    </submittedName>
</protein>
<dbReference type="Pfam" id="PF07904">
    <property type="entry name" value="Eaf7"/>
    <property type="match status" value="1"/>
</dbReference>
<dbReference type="GO" id="GO:0035267">
    <property type="term" value="C:NuA4 histone acetyltransferase complex"/>
    <property type="evidence" value="ECO:0007669"/>
    <property type="project" value="TreeGrafter"/>
</dbReference>
<evidence type="ECO:0000256" key="4">
    <source>
        <dbReference type="ARBA" id="ARBA00023015"/>
    </source>
</evidence>
<comment type="subcellular location">
    <subcellularLocation>
        <location evidence="1">Nucleus</location>
    </subcellularLocation>
</comment>
<dbReference type="PANTHER" id="PTHR13581:SF5">
    <property type="entry name" value="MRG_MORF4L-BINDING PROTEIN"/>
    <property type="match status" value="1"/>
</dbReference>
<evidence type="ECO:0000256" key="1">
    <source>
        <dbReference type="ARBA" id="ARBA00004123"/>
    </source>
</evidence>
<organism evidence="7 8">
    <name type="scientific">Caenorhabditis auriculariae</name>
    <dbReference type="NCBI Taxonomy" id="2777116"/>
    <lineage>
        <taxon>Eukaryota</taxon>
        <taxon>Metazoa</taxon>
        <taxon>Ecdysozoa</taxon>
        <taxon>Nematoda</taxon>
        <taxon>Chromadorea</taxon>
        <taxon>Rhabditida</taxon>
        <taxon>Rhabditina</taxon>
        <taxon>Rhabditomorpha</taxon>
        <taxon>Rhabditoidea</taxon>
        <taxon>Rhabditidae</taxon>
        <taxon>Peloderinae</taxon>
        <taxon>Caenorhabditis</taxon>
    </lineage>
</organism>
<evidence type="ECO:0000256" key="6">
    <source>
        <dbReference type="ARBA" id="ARBA00023242"/>
    </source>
</evidence>
<proteinExistence type="inferred from homology"/>
<evidence type="ECO:0000256" key="2">
    <source>
        <dbReference type="ARBA" id="ARBA00007117"/>
    </source>
</evidence>
<name>A0A8S1HTK8_9PELO</name>
<dbReference type="AlphaFoldDB" id="A0A8S1HTK8"/>
<gene>
    <name evidence="7" type="ORF">CAUJ_LOCUS14514</name>
</gene>
<evidence type="ECO:0000313" key="7">
    <source>
        <dbReference type="EMBL" id="CAD6198608.1"/>
    </source>
</evidence>
<dbReference type="Proteomes" id="UP000835052">
    <property type="component" value="Unassembled WGS sequence"/>
</dbReference>
<comment type="similarity">
    <text evidence="2">Belongs to the EAF7 family.</text>
</comment>